<evidence type="ECO:0000313" key="3">
    <source>
        <dbReference type="Proteomes" id="UP000199288"/>
    </source>
</evidence>
<dbReference type="EMBL" id="FNQV01000007">
    <property type="protein sequence ID" value="SEA29261.1"/>
    <property type="molecule type" value="Genomic_DNA"/>
</dbReference>
<dbReference type="OrthoDB" id="4865220at2"/>
<dbReference type="Pfam" id="PF01541">
    <property type="entry name" value="GIY-YIG"/>
    <property type="match status" value="1"/>
</dbReference>
<dbReference type="PROSITE" id="PS50164">
    <property type="entry name" value="GIY_YIG"/>
    <property type="match status" value="1"/>
</dbReference>
<dbReference type="Proteomes" id="UP000199288">
    <property type="component" value="Unassembled WGS sequence"/>
</dbReference>
<dbReference type="CDD" id="cd00719">
    <property type="entry name" value="GIY-YIG_SF"/>
    <property type="match status" value="1"/>
</dbReference>
<protein>
    <submittedName>
        <fullName evidence="2">GIY-YIG catalytic domain-containing protein</fullName>
    </submittedName>
</protein>
<feature type="domain" description="GIY-YIG" evidence="1">
    <location>
        <begin position="25"/>
        <end position="103"/>
    </location>
</feature>
<evidence type="ECO:0000259" key="1">
    <source>
        <dbReference type="PROSITE" id="PS50164"/>
    </source>
</evidence>
<evidence type="ECO:0000313" key="2">
    <source>
        <dbReference type="EMBL" id="SEA29261.1"/>
    </source>
</evidence>
<organism evidence="2 3">
    <name type="scientific">Bowdeniella nasicola</name>
    <dbReference type="NCBI Taxonomy" id="208480"/>
    <lineage>
        <taxon>Bacteria</taxon>
        <taxon>Bacillati</taxon>
        <taxon>Actinomycetota</taxon>
        <taxon>Actinomycetes</taxon>
        <taxon>Actinomycetales</taxon>
        <taxon>Actinomycetaceae</taxon>
        <taxon>Bowdeniella</taxon>
    </lineage>
</organism>
<gene>
    <name evidence="2" type="ORF">SAMN02910418_01280</name>
</gene>
<dbReference type="InterPro" id="IPR035901">
    <property type="entry name" value="GIY-YIG_endonuc_sf"/>
</dbReference>
<accession>A0A1H4A0X9</accession>
<reference evidence="3" key="1">
    <citation type="submission" date="2016-10" db="EMBL/GenBank/DDBJ databases">
        <authorList>
            <person name="Varghese N."/>
            <person name="Submissions S."/>
        </authorList>
    </citation>
    <scope>NUCLEOTIDE SEQUENCE [LARGE SCALE GENOMIC DNA]</scope>
    <source>
        <strain evidence="3">KPR-1</strain>
    </source>
</reference>
<dbReference type="RefSeq" id="WP_092563824.1">
    <property type="nucleotide sequence ID" value="NZ_FNQV01000007.1"/>
</dbReference>
<dbReference type="InterPro" id="IPR000305">
    <property type="entry name" value="GIY-YIG_endonuc"/>
</dbReference>
<dbReference type="AlphaFoldDB" id="A0A1H4A0X9"/>
<proteinExistence type="predicted"/>
<sequence>MSSADRWERFDLSHAASPAPVFRARGAGIYVLEFANGEYYVGKTTNPTQRLTTHVRRWGDVSAILFRDVAYEDLDSIERATIRQRRAAGWKLRNVKHNPGHAQPSTFDDVLPVVEQHHWALGNASYDLAELVVAAKRDTERPTKLTNSTLGSTQLYPGLRVAEAVLLDLASVIESGIPEVVSTERTYWTITDYPATSGGRFATLNVGDMEILFFPRSRGDHSGLAAILNVAPDDRLPCRIAGGYTAPNFTSYRASGPVTHLIVPLGRVYDALQHPTVLASLRKLVLMLMRSSTSAKFARWHSAELARRAFAIIADEQSQ</sequence>
<name>A0A1H4A0X9_9ACTO</name>
<keyword evidence="3" id="KW-1185">Reference proteome</keyword>
<dbReference type="Gene3D" id="3.40.1440.10">
    <property type="entry name" value="GIY-YIG endonuclease"/>
    <property type="match status" value="1"/>
</dbReference>